<dbReference type="Pfam" id="PF11705">
    <property type="entry name" value="RNA_pol_3_Rpc31"/>
    <property type="match status" value="1"/>
</dbReference>
<feature type="compositionally biased region" description="Gly residues" evidence="5">
    <location>
        <begin position="1"/>
        <end position="23"/>
    </location>
</feature>
<sequence>MSRGGGGRGGRGGGRGGRGGFGGQNNAPPMGLTFADIQNLSREATALYPPFTVPVFTEPSNDEKRIAELQLDYAARMRRSQYYIVEKTKSSGKQRYSDKYRPSAASRPTLKRKELHEPFFPEELLEDYFNPKRNKKSGIGKGPKKVQLNLDQFDDDLDDEEKSGDDRSDAGSHQESDYDVDEEYDNDYAENYFDNGEGDDMDDLGGGGGGDDGGGGGDYD</sequence>
<dbReference type="STRING" id="181874.A0A409YG63"/>
<feature type="compositionally biased region" description="Gly residues" evidence="5">
    <location>
        <begin position="204"/>
        <end position="220"/>
    </location>
</feature>
<gene>
    <name evidence="6" type="ORF">CVT24_011123</name>
</gene>
<organism evidence="6 7">
    <name type="scientific">Panaeolus cyanescens</name>
    <dbReference type="NCBI Taxonomy" id="181874"/>
    <lineage>
        <taxon>Eukaryota</taxon>
        <taxon>Fungi</taxon>
        <taxon>Dikarya</taxon>
        <taxon>Basidiomycota</taxon>
        <taxon>Agaricomycotina</taxon>
        <taxon>Agaricomycetes</taxon>
        <taxon>Agaricomycetidae</taxon>
        <taxon>Agaricales</taxon>
        <taxon>Agaricineae</taxon>
        <taxon>Galeropsidaceae</taxon>
        <taxon>Panaeolus</taxon>
    </lineage>
</organism>
<evidence type="ECO:0000256" key="2">
    <source>
        <dbReference type="ARBA" id="ARBA00008352"/>
    </source>
</evidence>
<comment type="subcellular location">
    <subcellularLocation>
        <location evidence="1 4">Nucleus</location>
    </subcellularLocation>
</comment>
<evidence type="ECO:0000256" key="3">
    <source>
        <dbReference type="ARBA" id="ARBA00023242"/>
    </source>
</evidence>
<feature type="region of interest" description="Disordered" evidence="5">
    <location>
        <begin position="1"/>
        <end position="30"/>
    </location>
</feature>
<evidence type="ECO:0000256" key="4">
    <source>
        <dbReference type="PIRNR" id="PIRNR000777"/>
    </source>
</evidence>
<proteinExistence type="inferred from homology"/>
<comment type="caution">
    <text evidence="6">The sequence shown here is derived from an EMBL/GenBank/DDBJ whole genome shotgun (WGS) entry which is preliminary data.</text>
</comment>
<feature type="compositionally biased region" description="Basic and acidic residues" evidence="5">
    <location>
        <begin position="164"/>
        <end position="176"/>
    </location>
</feature>
<keyword evidence="3 4" id="KW-0539">Nucleus</keyword>
<comment type="similarity">
    <text evidence="2 4">Belongs to the eukaryotic RPC7 RNA polymerase subunit family.</text>
</comment>
<dbReference type="AlphaFoldDB" id="A0A409YG63"/>
<protein>
    <recommendedName>
        <fullName evidence="4">DNA-directed RNA polymerase III subunit</fullName>
    </recommendedName>
</protein>
<accession>A0A409YG63</accession>
<evidence type="ECO:0000313" key="7">
    <source>
        <dbReference type="Proteomes" id="UP000284842"/>
    </source>
</evidence>
<dbReference type="InterPro" id="IPR024661">
    <property type="entry name" value="RNA_pol_III_Rpc31"/>
</dbReference>
<dbReference type="Proteomes" id="UP000284842">
    <property type="component" value="Unassembled WGS sequence"/>
</dbReference>
<dbReference type="GO" id="GO:0006383">
    <property type="term" value="P:transcription by RNA polymerase III"/>
    <property type="evidence" value="ECO:0007669"/>
    <property type="project" value="UniProtKB-UniRule"/>
</dbReference>
<dbReference type="PANTHER" id="PTHR15367">
    <property type="entry name" value="DNA-DIRECTED RNA POLYMERASE III"/>
    <property type="match status" value="1"/>
</dbReference>
<evidence type="ECO:0000313" key="6">
    <source>
        <dbReference type="EMBL" id="PPR02000.1"/>
    </source>
</evidence>
<evidence type="ECO:0000256" key="5">
    <source>
        <dbReference type="SAM" id="MobiDB-lite"/>
    </source>
</evidence>
<comment type="function">
    <text evidence="4">DNA-dependent RNA polymerase catalyzes the transcription of DNA into RNA using the four ribonucleoside triphosphates as substrates. Specific peripheric component of RNA polymerase III which synthesizes small RNAs, such as 5S rRNA and tRNAs.</text>
</comment>
<name>A0A409YG63_9AGAR</name>
<comment type="subunit">
    <text evidence="4">Component of the RNA polymerase III (Pol III) complex.</text>
</comment>
<dbReference type="EMBL" id="NHTK01001195">
    <property type="protein sequence ID" value="PPR02000.1"/>
    <property type="molecule type" value="Genomic_DNA"/>
</dbReference>
<reference evidence="6 7" key="1">
    <citation type="journal article" date="2018" name="Evol. Lett.">
        <title>Horizontal gene cluster transfer increased hallucinogenic mushroom diversity.</title>
        <authorList>
            <person name="Reynolds H.T."/>
            <person name="Vijayakumar V."/>
            <person name="Gluck-Thaler E."/>
            <person name="Korotkin H.B."/>
            <person name="Matheny P.B."/>
            <person name="Slot J.C."/>
        </authorList>
    </citation>
    <scope>NUCLEOTIDE SEQUENCE [LARGE SCALE GENOMIC DNA]</scope>
    <source>
        <strain evidence="6 7">2629</strain>
    </source>
</reference>
<feature type="region of interest" description="Disordered" evidence="5">
    <location>
        <begin position="85"/>
        <end position="220"/>
    </location>
</feature>
<feature type="compositionally biased region" description="Acidic residues" evidence="5">
    <location>
        <begin position="152"/>
        <end position="163"/>
    </location>
</feature>
<keyword evidence="7" id="KW-1185">Reference proteome</keyword>
<evidence type="ECO:0000256" key="1">
    <source>
        <dbReference type="ARBA" id="ARBA00004123"/>
    </source>
</evidence>
<dbReference type="PIRSF" id="PIRSF000777">
    <property type="entry name" value="RNA_polIII_C31"/>
    <property type="match status" value="1"/>
</dbReference>
<dbReference type="OrthoDB" id="5377312at2759"/>
<dbReference type="PANTHER" id="PTHR15367:SF2">
    <property type="entry name" value="DNA-DIRECTED RNA POLYMERASE III SUBUNIT"/>
    <property type="match status" value="1"/>
</dbReference>
<feature type="compositionally biased region" description="Acidic residues" evidence="5">
    <location>
        <begin position="177"/>
        <end position="188"/>
    </location>
</feature>
<dbReference type="InParanoid" id="A0A409YG63"/>
<dbReference type="GO" id="GO:0005666">
    <property type="term" value="C:RNA polymerase III complex"/>
    <property type="evidence" value="ECO:0007669"/>
    <property type="project" value="UniProtKB-UniRule"/>
</dbReference>
<feature type="compositionally biased region" description="Basic residues" evidence="5">
    <location>
        <begin position="132"/>
        <end position="144"/>
    </location>
</feature>